<sequence>MRTMVLVPTYDEVENVERIVRAVREAVPAASVLVIDDASPDGTAEVAEAVGEELGQVDVLRRAGKDGLGNAYRAGFAHAIALGFDVLVTLDADSSHDPAVIPELLARIEEGADLVAGSRYVPGGSTPNWPLHRQVLSRYGNRYTCWVLGLALSDATSGFRAYRASVLEAIGYDTTRANGYAFMTELAFRIASAGGTVAEVPIVFRDRVRGTSKMSGQIIVESMLRVTWWGLREAVRPGARRARAARS</sequence>
<evidence type="ECO:0000256" key="3">
    <source>
        <dbReference type="ARBA" id="ARBA00022679"/>
    </source>
</evidence>
<feature type="domain" description="Glycosyltransferase 2-like" evidence="4">
    <location>
        <begin position="5"/>
        <end position="170"/>
    </location>
</feature>
<dbReference type="Gene3D" id="3.90.550.10">
    <property type="entry name" value="Spore Coat Polysaccharide Biosynthesis Protein SpsA, Chain A"/>
    <property type="match status" value="1"/>
</dbReference>
<dbReference type="Proteomes" id="UP001216390">
    <property type="component" value="Chromosome"/>
</dbReference>
<evidence type="ECO:0000256" key="2">
    <source>
        <dbReference type="ARBA" id="ARBA00022676"/>
    </source>
</evidence>
<dbReference type="EMBL" id="CP116942">
    <property type="protein sequence ID" value="WCO65077.1"/>
    <property type="molecule type" value="Genomic_DNA"/>
</dbReference>
<dbReference type="PANTHER" id="PTHR43398">
    <property type="entry name" value="DOLICHOL-PHOSPHATE MANNOSYLTRANSFERASE SUBUNIT 1"/>
    <property type="match status" value="1"/>
</dbReference>
<evidence type="ECO:0000313" key="6">
    <source>
        <dbReference type="Proteomes" id="UP001216390"/>
    </source>
</evidence>
<dbReference type="GO" id="GO:0004582">
    <property type="term" value="F:dolichyl-phosphate beta-D-mannosyltransferase activity"/>
    <property type="evidence" value="ECO:0007669"/>
    <property type="project" value="InterPro"/>
</dbReference>
<accession>A0AAF0BSC9</accession>
<dbReference type="KEGG" id="ima:PO878_11265"/>
<dbReference type="SUPFAM" id="SSF53448">
    <property type="entry name" value="Nucleotide-diphospho-sugar transferases"/>
    <property type="match status" value="1"/>
</dbReference>
<keyword evidence="2" id="KW-0328">Glycosyltransferase</keyword>
<dbReference type="GO" id="GO:0009247">
    <property type="term" value="P:glycolipid biosynthetic process"/>
    <property type="evidence" value="ECO:0007669"/>
    <property type="project" value="TreeGrafter"/>
</dbReference>
<comment type="similarity">
    <text evidence="1">Belongs to the glycosyltransferase 2 family.</text>
</comment>
<dbReference type="PANTHER" id="PTHR43398:SF1">
    <property type="entry name" value="DOLICHOL-PHOSPHATE MANNOSYLTRANSFERASE SUBUNIT 1"/>
    <property type="match status" value="1"/>
</dbReference>
<dbReference type="CDD" id="cd06442">
    <property type="entry name" value="DPM1_like"/>
    <property type="match status" value="1"/>
</dbReference>
<proteinExistence type="inferred from homology"/>
<evidence type="ECO:0000313" key="5">
    <source>
        <dbReference type="EMBL" id="WCO65077.1"/>
    </source>
</evidence>
<organism evidence="5 6">
    <name type="scientific">Iamia majanohamensis</name>
    <dbReference type="NCBI Taxonomy" id="467976"/>
    <lineage>
        <taxon>Bacteria</taxon>
        <taxon>Bacillati</taxon>
        <taxon>Actinomycetota</taxon>
        <taxon>Acidimicrobiia</taxon>
        <taxon>Acidimicrobiales</taxon>
        <taxon>Iamiaceae</taxon>
        <taxon>Iamia</taxon>
    </lineage>
</organism>
<reference evidence="5" key="1">
    <citation type="submission" date="2023-01" db="EMBL/GenBank/DDBJ databases">
        <title>The diversity of Class Acidimicrobiia in South China Sea sediment environments and the proposal of Iamia marina sp. nov., a novel species of the genus Iamia.</title>
        <authorList>
            <person name="He Y."/>
            <person name="Tian X."/>
        </authorList>
    </citation>
    <scope>NUCLEOTIDE SEQUENCE</scope>
    <source>
        <strain evidence="5">DSM 19957</strain>
    </source>
</reference>
<dbReference type="InterPro" id="IPR029044">
    <property type="entry name" value="Nucleotide-diphossugar_trans"/>
</dbReference>
<dbReference type="GO" id="GO:0016020">
    <property type="term" value="C:membrane"/>
    <property type="evidence" value="ECO:0007669"/>
    <property type="project" value="GOC"/>
</dbReference>
<protein>
    <submittedName>
        <fullName evidence="5">Polyprenol monophosphomannose synthase</fullName>
    </submittedName>
</protein>
<gene>
    <name evidence="5" type="ORF">PO878_11265</name>
</gene>
<dbReference type="InterPro" id="IPR001173">
    <property type="entry name" value="Glyco_trans_2-like"/>
</dbReference>
<dbReference type="RefSeq" id="WP_272734602.1">
    <property type="nucleotide sequence ID" value="NZ_CP116942.1"/>
</dbReference>
<keyword evidence="6" id="KW-1185">Reference proteome</keyword>
<dbReference type="InterPro" id="IPR039528">
    <property type="entry name" value="DPM1-like"/>
</dbReference>
<keyword evidence="3" id="KW-0808">Transferase</keyword>
<dbReference type="AlphaFoldDB" id="A0AAF0BSC9"/>
<dbReference type="Pfam" id="PF00535">
    <property type="entry name" value="Glycos_transf_2"/>
    <property type="match status" value="1"/>
</dbReference>
<evidence type="ECO:0000256" key="1">
    <source>
        <dbReference type="ARBA" id="ARBA00006739"/>
    </source>
</evidence>
<evidence type="ECO:0000259" key="4">
    <source>
        <dbReference type="Pfam" id="PF00535"/>
    </source>
</evidence>
<name>A0AAF0BSC9_9ACTN</name>
<dbReference type="FunFam" id="3.90.550.10:FF:000122">
    <property type="entry name" value="Dolichol-phosphate mannosyltransferase subunit 1"/>
    <property type="match status" value="1"/>
</dbReference>